<organism evidence="10">
    <name type="scientific">hydrothermal vent metagenome</name>
    <dbReference type="NCBI Taxonomy" id="652676"/>
    <lineage>
        <taxon>unclassified sequences</taxon>
        <taxon>metagenomes</taxon>
        <taxon>ecological metagenomes</taxon>
    </lineage>
</organism>
<dbReference type="InterPro" id="IPR003395">
    <property type="entry name" value="RecF/RecN/SMC_N"/>
</dbReference>
<dbReference type="GO" id="GO:0005524">
    <property type="term" value="F:ATP binding"/>
    <property type="evidence" value="ECO:0007669"/>
    <property type="project" value="UniProtKB-KW"/>
</dbReference>
<evidence type="ECO:0000259" key="9">
    <source>
        <dbReference type="Pfam" id="PF02463"/>
    </source>
</evidence>
<dbReference type="GO" id="GO:0006260">
    <property type="term" value="P:DNA replication"/>
    <property type="evidence" value="ECO:0007669"/>
    <property type="project" value="UniProtKB-KW"/>
</dbReference>
<dbReference type="SUPFAM" id="SSF52540">
    <property type="entry name" value="P-loop containing nucleoside triphosphate hydrolases"/>
    <property type="match status" value="1"/>
</dbReference>
<evidence type="ECO:0000256" key="4">
    <source>
        <dbReference type="ARBA" id="ARBA00022490"/>
    </source>
</evidence>
<dbReference type="EMBL" id="UOFR01000046">
    <property type="protein sequence ID" value="VAW97262.1"/>
    <property type="molecule type" value="Genomic_DNA"/>
</dbReference>
<dbReference type="NCBIfam" id="TIGR00611">
    <property type="entry name" value="recf"/>
    <property type="match status" value="1"/>
</dbReference>
<protein>
    <recommendedName>
        <fullName evidence="3">DNA replication and repair protein RecF</fullName>
    </recommendedName>
</protein>
<keyword evidence="6" id="KW-0547">Nucleotide-binding</keyword>
<dbReference type="PROSITE" id="PS00617">
    <property type="entry name" value="RECF_1"/>
    <property type="match status" value="1"/>
</dbReference>
<dbReference type="PANTHER" id="PTHR32182">
    <property type="entry name" value="DNA REPLICATION AND REPAIR PROTEIN RECF"/>
    <property type="match status" value="1"/>
</dbReference>
<evidence type="ECO:0000256" key="1">
    <source>
        <dbReference type="ARBA" id="ARBA00004496"/>
    </source>
</evidence>
<evidence type="ECO:0000256" key="5">
    <source>
        <dbReference type="ARBA" id="ARBA00022705"/>
    </source>
</evidence>
<comment type="similarity">
    <text evidence="2">Belongs to the RecF family.</text>
</comment>
<proteinExistence type="inferred from homology"/>
<evidence type="ECO:0000256" key="3">
    <source>
        <dbReference type="ARBA" id="ARBA00020170"/>
    </source>
</evidence>
<sequence>MALQHLEIQHLRNIEQTKLEFSPSVNLIIGPNASGKTSLLEAISLICQGRSFRTTRIDQLIQHQQNGMLLVAHHEQDNEKQIIGLARENRKTRVKINGQAISKTTELAGRIPLFILIPESHELLDSGPKMRRQYLDWGVFHVEHQYLDIWKQYHRILRQRNNALRRNRTKQEIQAWDLPLIEKAELLHRFRQDYIDELSPVLAKYGEQLIDENPQFAYQPGWEKKDGSLDLAGQLSEGFSQDQERGFTRLGPHRADIKIKISGKAVQTVFSRGQQKLLICAMTLAQLKLQPVDSILLVDDLPAELDPQRRAILMNALKETGAQVFVTATEPDLIELSGWSEPKMFHVKHGSFQDVV</sequence>
<dbReference type="InterPro" id="IPR042174">
    <property type="entry name" value="RecF_2"/>
</dbReference>
<dbReference type="InterPro" id="IPR001238">
    <property type="entry name" value="DNA-binding_RecF"/>
</dbReference>
<keyword evidence="4" id="KW-0963">Cytoplasm</keyword>
<dbReference type="Pfam" id="PF02463">
    <property type="entry name" value="SMC_N"/>
    <property type="match status" value="1"/>
</dbReference>
<comment type="subcellular location">
    <subcellularLocation>
        <location evidence="1">Cytoplasm</location>
    </subcellularLocation>
</comment>
<dbReference type="GO" id="GO:0006302">
    <property type="term" value="P:double-strand break repair"/>
    <property type="evidence" value="ECO:0007669"/>
    <property type="project" value="TreeGrafter"/>
</dbReference>
<keyword evidence="7" id="KW-0067">ATP-binding</keyword>
<evidence type="ECO:0000256" key="8">
    <source>
        <dbReference type="ARBA" id="ARBA00023125"/>
    </source>
</evidence>
<evidence type="ECO:0000256" key="7">
    <source>
        <dbReference type="ARBA" id="ARBA00022840"/>
    </source>
</evidence>
<keyword evidence="8" id="KW-0238">DNA-binding</keyword>
<evidence type="ECO:0000256" key="6">
    <source>
        <dbReference type="ARBA" id="ARBA00022741"/>
    </source>
</evidence>
<keyword evidence="5" id="KW-0235">DNA replication</keyword>
<dbReference type="GO" id="GO:0005737">
    <property type="term" value="C:cytoplasm"/>
    <property type="evidence" value="ECO:0007669"/>
    <property type="project" value="UniProtKB-SubCell"/>
</dbReference>
<evidence type="ECO:0000313" key="10">
    <source>
        <dbReference type="EMBL" id="VAW97262.1"/>
    </source>
</evidence>
<name>A0A3B1ABM0_9ZZZZ</name>
<dbReference type="InterPro" id="IPR027417">
    <property type="entry name" value="P-loop_NTPase"/>
</dbReference>
<dbReference type="HAMAP" id="MF_00365">
    <property type="entry name" value="RecF"/>
    <property type="match status" value="1"/>
</dbReference>
<dbReference type="Gene3D" id="3.40.50.300">
    <property type="entry name" value="P-loop containing nucleotide triphosphate hydrolases"/>
    <property type="match status" value="1"/>
</dbReference>
<reference evidence="10" key="1">
    <citation type="submission" date="2018-06" db="EMBL/GenBank/DDBJ databases">
        <authorList>
            <person name="Zhirakovskaya E."/>
        </authorList>
    </citation>
    <scope>NUCLEOTIDE SEQUENCE</scope>
</reference>
<dbReference type="GO" id="GO:0003697">
    <property type="term" value="F:single-stranded DNA binding"/>
    <property type="evidence" value="ECO:0007669"/>
    <property type="project" value="InterPro"/>
</dbReference>
<dbReference type="InterPro" id="IPR018078">
    <property type="entry name" value="DNA-binding_RecF_CS"/>
</dbReference>
<dbReference type="Gene3D" id="1.20.1050.90">
    <property type="entry name" value="RecF/RecN/SMC, N-terminal domain"/>
    <property type="match status" value="1"/>
</dbReference>
<gene>
    <name evidence="10" type="ORF">MNBD_GAMMA21-366</name>
</gene>
<dbReference type="AlphaFoldDB" id="A0A3B1ABM0"/>
<dbReference type="GO" id="GO:0000731">
    <property type="term" value="P:DNA synthesis involved in DNA repair"/>
    <property type="evidence" value="ECO:0007669"/>
    <property type="project" value="TreeGrafter"/>
</dbReference>
<dbReference type="PROSITE" id="PS00618">
    <property type="entry name" value="RECF_2"/>
    <property type="match status" value="1"/>
</dbReference>
<accession>A0A3B1ABM0</accession>
<dbReference type="PANTHER" id="PTHR32182:SF0">
    <property type="entry name" value="DNA REPLICATION AND REPAIR PROTEIN RECF"/>
    <property type="match status" value="1"/>
</dbReference>
<evidence type="ECO:0000256" key="2">
    <source>
        <dbReference type="ARBA" id="ARBA00008016"/>
    </source>
</evidence>
<feature type="domain" description="RecF/RecN/SMC N-terminal" evidence="9">
    <location>
        <begin position="3"/>
        <end position="336"/>
    </location>
</feature>